<evidence type="ECO:0000313" key="2">
    <source>
        <dbReference type="Proteomes" id="UP000823897"/>
    </source>
</evidence>
<dbReference type="AlphaFoldDB" id="A0A9D2R7R7"/>
<evidence type="ECO:0000313" key="1">
    <source>
        <dbReference type="EMBL" id="HJD34291.1"/>
    </source>
</evidence>
<dbReference type="Gene3D" id="1.10.1220.10">
    <property type="entry name" value="Met repressor-like"/>
    <property type="match status" value="1"/>
</dbReference>
<dbReference type="Pfam" id="PF04221">
    <property type="entry name" value="RelB"/>
    <property type="match status" value="1"/>
</dbReference>
<dbReference type="InterPro" id="IPR013321">
    <property type="entry name" value="Arc_rbn_hlx_hlx"/>
</dbReference>
<gene>
    <name evidence="1" type="ORF">H9911_07120</name>
</gene>
<protein>
    <submittedName>
        <fullName evidence="1">Type II toxin-antitoxin system RelB/DinJ family antitoxin</fullName>
    </submittedName>
</protein>
<dbReference type="NCBIfam" id="TIGR02384">
    <property type="entry name" value="RelB_DinJ"/>
    <property type="match status" value="1"/>
</dbReference>
<dbReference type="GO" id="GO:0006355">
    <property type="term" value="P:regulation of DNA-templated transcription"/>
    <property type="evidence" value="ECO:0007669"/>
    <property type="project" value="InterPro"/>
</dbReference>
<name>A0A9D2R7R7_9FIRM</name>
<sequence>MAKEATLQVRMDADLKDKVEALYREMGTSFAEAVRIFAKQSIKENGMPFVITANQKNTYGRLAKYANSELVEKEAAAMERAMINKHEETN</sequence>
<reference evidence="1" key="1">
    <citation type="journal article" date="2021" name="PeerJ">
        <title>Extensive microbial diversity within the chicken gut microbiome revealed by metagenomics and culture.</title>
        <authorList>
            <person name="Gilroy R."/>
            <person name="Ravi A."/>
            <person name="Getino M."/>
            <person name="Pursley I."/>
            <person name="Horton D.L."/>
            <person name="Alikhan N.F."/>
            <person name="Baker D."/>
            <person name="Gharbi K."/>
            <person name="Hall N."/>
            <person name="Watson M."/>
            <person name="Adriaenssens E.M."/>
            <person name="Foster-Nyarko E."/>
            <person name="Jarju S."/>
            <person name="Secka A."/>
            <person name="Antonio M."/>
            <person name="Oren A."/>
            <person name="Chaudhuri R.R."/>
            <person name="La Ragione R."/>
            <person name="Hildebrand F."/>
            <person name="Pallen M.J."/>
        </authorList>
    </citation>
    <scope>NUCLEOTIDE SEQUENCE</scope>
    <source>
        <strain evidence="1">ChiGjej3B3-11674</strain>
    </source>
</reference>
<dbReference type="InterPro" id="IPR007337">
    <property type="entry name" value="RelB/DinJ"/>
</dbReference>
<dbReference type="Proteomes" id="UP000823897">
    <property type="component" value="Unassembled WGS sequence"/>
</dbReference>
<accession>A0A9D2R7R7</accession>
<comment type="caution">
    <text evidence="1">The sequence shown here is derived from an EMBL/GenBank/DDBJ whole genome shotgun (WGS) entry which is preliminary data.</text>
</comment>
<proteinExistence type="predicted"/>
<organism evidence="1 2">
    <name type="scientific">Candidatus Mediterraneibacter tabaqchaliae</name>
    <dbReference type="NCBI Taxonomy" id="2838689"/>
    <lineage>
        <taxon>Bacteria</taxon>
        <taxon>Bacillati</taxon>
        <taxon>Bacillota</taxon>
        <taxon>Clostridia</taxon>
        <taxon>Lachnospirales</taxon>
        <taxon>Lachnospiraceae</taxon>
        <taxon>Mediterraneibacter</taxon>
    </lineage>
</organism>
<dbReference type="EMBL" id="DWUV01000131">
    <property type="protein sequence ID" value="HJD34291.1"/>
    <property type="molecule type" value="Genomic_DNA"/>
</dbReference>
<reference evidence="1" key="2">
    <citation type="submission" date="2021-04" db="EMBL/GenBank/DDBJ databases">
        <authorList>
            <person name="Gilroy R."/>
        </authorList>
    </citation>
    <scope>NUCLEOTIDE SEQUENCE</scope>
    <source>
        <strain evidence="1">ChiGjej3B3-11674</strain>
    </source>
</reference>